<evidence type="ECO:0000259" key="3">
    <source>
        <dbReference type="Pfam" id="PF18413"/>
    </source>
</evidence>
<evidence type="ECO:0000256" key="1">
    <source>
        <dbReference type="SAM" id="Coils"/>
    </source>
</evidence>
<sequence length="1205" mass="137397">MSNSTVLQSIKESRRDVLVDHYIANNVPKDLTDKITDAESLYEYLLLDTKISDLVKTSPIAEAISSVQLYINRCIQGYEGELTTQSKSHFAPGKFLSNWDNYNKRYTTWSGKERLKYYAGSYIDPSSRYNKTNLFKNLEQSISQGRLTEESIKNALHNYLDEYETLANLEYISVNKGDGEDAESVLFFVGRTQTFPYEYYWRSLILKKNSNNILIPEKWTQWEKITANIGEAVDSYVVIYCYKKRLHVQWSSSEKKQNINKESIDIQYLNDWVMNSSGVWSAFQKSPFKSFDYIPNSITGFSKENIHIVDNKVICDDPNSIKVKVTSLPGNRVRIYFEKIYNSELSGSTLSFWPALSSDPEINEGEQKDYIIDFDSEPYYGLLVRLNFDQKEYYFSVLYYPSPYQELYGSIINDQFIPPSNSKIIEPISLTLKNNIDLANLCENSIDTLFEYTVQGELGDTIAFYGPYGIYLWEIFFYIPFLIAVRLLIEQRYELVERWYKFIFNSAGYRDENGNLLKDKNGNVRYWNVVPLQEDTEWDETLSLAITDPDEIAMADPMQYKLAIFIHTLDFLINRGDHAYRMLERDTLTEAKMYYIQAKQILGPRPEIRINNSWDNPTLQSEAGAMTAEPTRNNLDITPIMQLQAFLKSENGHFLSPYNDELLAFWDKIELRLYNLRHNLSLDGQPLNLPLFVEPMNPRDLQIQYSTGDGMGGSVASSQSSQSIYRFPIVIDKARTAVNSVIQFGSALENAFAKQDTEAMTLLLQSQQQVILQQTRDMQEKNLDSLQASLEATTIAKASAESTKTHYAGLVENWMSDNETSSLKLRSDAGIIHTSSEVAMTIAAALDMAPNVFGMAVGGSRWGAASTAVAQGLQISANVMEQTANIMDISESYRRRREDWMLQRDAAEAEESQLNLQIKALQEQINMARKQIFLSETEQAHAQAIYQLQCTRFSSQALYNWMVGRLSSLYYQMYDATLSLCFMAKNALEKELGKDKTTGMFTLPAWDDLYQGLLAGEMLMVELQKLENLWLEENKWGMEAVKTVSLDTLIRKKNPEFAFVDLVQEVLSGKIPEGVSGIEVKLQNNIFSASLDLSSLGLENSYNLKEKNRKIKNLSVTLPALLGPYQDVEATLSLGGETVTLSHGVDDSGLFITDFNDSRFLPFEGMNLLSGTLTLAIFHTGKDGDQRSLLESLNDVIFHIRYVMK</sequence>
<dbReference type="InterPro" id="IPR046839">
    <property type="entry name" value="ABC_toxin_N"/>
</dbReference>
<organism evidence="5 6">
    <name type="scientific">Bacillus thuringiensis serovar toumanoffi</name>
    <dbReference type="NCBI Taxonomy" id="180862"/>
    <lineage>
        <taxon>Bacteria</taxon>
        <taxon>Bacillati</taxon>
        <taxon>Bacillota</taxon>
        <taxon>Bacilli</taxon>
        <taxon>Bacillales</taxon>
        <taxon>Bacillaceae</taxon>
        <taxon>Bacillus</taxon>
        <taxon>Bacillus cereus group</taxon>
    </lineage>
</organism>
<dbReference type="Pfam" id="PF18413">
    <property type="entry name" value="Neuraminidase"/>
    <property type="match status" value="1"/>
</dbReference>
<evidence type="ECO:0000313" key="6">
    <source>
        <dbReference type="Proteomes" id="UP001272716"/>
    </source>
</evidence>
<feature type="domain" description="Neuraminidase-like" evidence="3">
    <location>
        <begin position="178"/>
        <end position="265"/>
    </location>
</feature>
<feature type="domain" description="ABC toxin N-terminal" evidence="4">
    <location>
        <begin position="9"/>
        <end position="139"/>
    </location>
</feature>
<dbReference type="RefSeq" id="WP_000071993.1">
    <property type="nucleotide sequence ID" value="NZ_JAWQCK010000009.1"/>
</dbReference>
<dbReference type="InterPro" id="IPR041079">
    <property type="entry name" value="Neuraminidase-like"/>
</dbReference>
<protein>
    <submittedName>
        <fullName evidence="5">Toxin</fullName>
    </submittedName>
</protein>
<gene>
    <name evidence="5" type="ORF">BTTOUR_32895</name>
</gene>
<dbReference type="Pfam" id="PF20220">
    <property type="entry name" value="ABC_toxin_N"/>
    <property type="match status" value="1"/>
</dbReference>
<dbReference type="InterPro" id="IPR040840">
    <property type="entry name" value="TcA_TcB_BD"/>
</dbReference>
<comment type="caution">
    <text evidence="5">The sequence shown here is derived from an EMBL/GenBank/DDBJ whole genome shotgun (WGS) entry which is preliminary data.</text>
</comment>
<proteinExistence type="predicted"/>
<reference evidence="5 6" key="1">
    <citation type="submission" date="2023-10" db="EMBL/GenBank/DDBJ databases">
        <title>Draft Genome Sequence of Bacillus thuringiensis serovar. toumanoffi 4059: Identification of a Novel Cry Protein Candidate.</title>
        <authorList>
            <person name="Murdoch R.W."/>
            <person name="Gemler B."/>
            <person name="Heater B.S."/>
        </authorList>
    </citation>
    <scope>NUCLEOTIDE SEQUENCE [LARGE SCALE GENOMIC DNA]</scope>
    <source>
        <strain evidence="5 6">4059</strain>
    </source>
</reference>
<feature type="domain" description="Tc toxin complex TcA C-terminal TcB-binding" evidence="2">
    <location>
        <begin position="1137"/>
        <end position="1203"/>
    </location>
</feature>
<feature type="coiled-coil region" evidence="1">
    <location>
        <begin position="890"/>
        <end position="938"/>
    </location>
</feature>
<name>A0ABD5I986_BACTU</name>
<feature type="domain" description="Tc toxin complex TcA C-terminal TcB-binding" evidence="2">
    <location>
        <begin position="917"/>
        <end position="1049"/>
    </location>
</feature>
<evidence type="ECO:0000313" key="5">
    <source>
        <dbReference type="EMBL" id="MDW9213550.1"/>
    </source>
</evidence>
<dbReference type="EMBL" id="JAWQCK010000009">
    <property type="protein sequence ID" value="MDW9213550.1"/>
    <property type="molecule type" value="Genomic_DNA"/>
</dbReference>
<accession>A0ABD5I986</accession>
<evidence type="ECO:0000259" key="4">
    <source>
        <dbReference type="Pfam" id="PF20220"/>
    </source>
</evidence>
<evidence type="ECO:0000259" key="2">
    <source>
        <dbReference type="Pfam" id="PF18276"/>
    </source>
</evidence>
<keyword evidence="1" id="KW-0175">Coiled coil</keyword>
<dbReference type="Pfam" id="PF18276">
    <property type="entry name" value="TcA_TcB_BD"/>
    <property type="match status" value="2"/>
</dbReference>
<dbReference type="Proteomes" id="UP001272716">
    <property type="component" value="Unassembled WGS sequence"/>
</dbReference>
<dbReference type="AlphaFoldDB" id="A0ABD5I986"/>